<evidence type="ECO:0000313" key="2">
    <source>
        <dbReference type="EMBL" id="PWW72349.1"/>
    </source>
</evidence>
<gene>
    <name evidence="2" type="ORF">C7212DRAFT_360164</name>
</gene>
<sequence length="387" mass="41750">MFRAAAPLPLHRLCLNFSSCPRSVASLLLPQIRAAHPSRSNRSPKPVVPRRAAVAMEIPPAALLSAYKSGASPISPSAAQALINDYAGRTTSPPSEALGEKFCSDHGVTPEALTILTHLLLRLNAPGSLPLLRHLLTTCAHMNVPSAVVRLHTLLTAQVRRGGASTMAEEDLAAVTKRLARIAPEHAGGAFRMGESTEMAGELDRAEEWFEKAGQGEVMEGWVRLGILRRNRGDLQGAREVFEKAAEMGSAKGCYFLAQAMGEREGRVEGAEEGEYIKGVGGKWLGLLTRAGAGGVVEAAYELGSYWRERETKFAEEWFLVAASQCHAESIVALAQLLMEKGNISSAKIWAQKAANLEGEVGAYGMEILQELSRMEKEKQEGSHEES</sequence>
<evidence type="ECO:0000313" key="3">
    <source>
        <dbReference type="Proteomes" id="UP000246991"/>
    </source>
</evidence>
<reference evidence="2 3" key="1">
    <citation type="submission" date="2018-03" db="EMBL/GenBank/DDBJ databases">
        <title>Genomes of Pezizomycetes fungi and the evolution of truffles.</title>
        <authorList>
            <person name="Murat C."/>
            <person name="Payen T."/>
            <person name="Noel B."/>
            <person name="Kuo A."/>
            <person name="Martin F.M."/>
        </authorList>
    </citation>
    <scope>NUCLEOTIDE SEQUENCE [LARGE SCALE GENOMIC DNA]</scope>
    <source>
        <strain evidence="2">091103-1</strain>
    </source>
</reference>
<proteinExistence type="predicted"/>
<name>A0A317SCU6_9PEZI</name>
<dbReference type="PROSITE" id="PS50005">
    <property type="entry name" value="TPR"/>
    <property type="match status" value="1"/>
</dbReference>
<dbReference type="Gene3D" id="1.25.40.10">
    <property type="entry name" value="Tetratricopeptide repeat domain"/>
    <property type="match status" value="1"/>
</dbReference>
<keyword evidence="3" id="KW-1185">Reference proteome</keyword>
<keyword evidence="1" id="KW-0802">TPR repeat</keyword>
<comment type="caution">
    <text evidence="2">The sequence shown here is derived from an EMBL/GenBank/DDBJ whole genome shotgun (WGS) entry which is preliminary data.</text>
</comment>
<evidence type="ECO:0000256" key="1">
    <source>
        <dbReference type="PROSITE-ProRule" id="PRU00339"/>
    </source>
</evidence>
<dbReference type="Proteomes" id="UP000246991">
    <property type="component" value="Unassembled WGS sequence"/>
</dbReference>
<dbReference type="EMBL" id="PYWC01000108">
    <property type="protein sequence ID" value="PWW72349.1"/>
    <property type="molecule type" value="Genomic_DNA"/>
</dbReference>
<feature type="repeat" description="TPR" evidence="1">
    <location>
        <begin position="219"/>
        <end position="252"/>
    </location>
</feature>
<organism evidence="2 3">
    <name type="scientific">Tuber magnatum</name>
    <name type="common">white Piedmont truffle</name>
    <dbReference type="NCBI Taxonomy" id="42249"/>
    <lineage>
        <taxon>Eukaryota</taxon>
        <taxon>Fungi</taxon>
        <taxon>Dikarya</taxon>
        <taxon>Ascomycota</taxon>
        <taxon>Pezizomycotina</taxon>
        <taxon>Pezizomycetes</taxon>
        <taxon>Pezizales</taxon>
        <taxon>Tuberaceae</taxon>
        <taxon>Tuber</taxon>
    </lineage>
</organism>
<dbReference type="STRING" id="42249.A0A317SCU6"/>
<dbReference type="OrthoDB" id="5399619at2759"/>
<dbReference type="AlphaFoldDB" id="A0A317SCU6"/>
<dbReference type="SUPFAM" id="SSF81901">
    <property type="entry name" value="HCP-like"/>
    <property type="match status" value="2"/>
</dbReference>
<dbReference type="InterPro" id="IPR011990">
    <property type="entry name" value="TPR-like_helical_dom_sf"/>
</dbReference>
<dbReference type="InterPro" id="IPR019734">
    <property type="entry name" value="TPR_rpt"/>
</dbReference>
<accession>A0A317SCU6</accession>
<protein>
    <submittedName>
        <fullName evidence="2">HCP-like protein</fullName>
    </submittedName>
</protein>